<dbReference type="AlphaFoldDB" id="A0AAU7VN55"/>
<dbReference type="SUPFAM" id="SSF55729">
    <property type="entry name" value="Acyl-CoA N-acyltransferases (Nat)"/>
    <property type="match status" value="1"/>
</dbReference>
<dbReference type="EMBL" id="CP158367">
    <property type="protein sequence ID" value="XBX75489.1"/>
    <property type="molecule type" value="Genomic_DNA"/>
</dbReference>
<protein>
    <submittedName>
        <fullName evidence="2">GNAT family N-acetyltransferase</fullName>
    </submittedName>
</protein>
<dbReference type="RefSeq" id="WP_350344233.1">
    <property type="nucleotide sequence ID" value="NZ_CP158367.1"/>
</dbReference>
<organism evidence="2">
    <name type="scientific">Proteinivorax tanatarense</name>
    <dbReference type="NCBI Taxonomy" id="1260629"/>
    <lineage>
        <taxon>Bacteria</taxon>
        <taxon>Bacillati</taxon>
        <taxon>Bacillota</taxon>
        <taxon>Clostridia</taxon>
        <taxon>Eubacteriales</taxon>
        <taxon>Proteinivoracaceae</taxon>
        <taxon>Proteinivorax</taxon>
    </lineage>
</organism>
<reference evidence="2" key="1">
    <citation type="journal article" date="2013" name="Extremophiles">
        <title>Proteinivorax tanatarense gen. nov., sp. nov., an anaerobic, haloalkaliphilic, proteolytic bacterium isolated from a decaying algal bloom, and proposal of Proteinivoraceae fam. nov.</title>
        <authorList>
            <person name="Kevbrin V."/>
            <person name="Boltyanskaya Y."/>
            <person name="Zhilina T."/>
            <person name="Kolganova T."/>
            <person name="Lavrentjeva E."/>
            <person name="Kuznetsov B."/>
        </authorList>
    </citation>
    <scope>NUCLEOTIDE SEQUENCE</scope>
    <source>
        <strain evidence="2">Z-910T</strain>
    </source>
</reference>
<gene>
    <name evidence="2" type="ORF">PRVXT_000624</name>
</gene>
<evidence type="ECO:0000259" key="1">
    <source>
        <dbReference type="PROSITE" id="PS51186"/>
    </source>
</evidence>
<dbReference type="GO" id="GO:0016747">
    <property type="term" value="F:acyltransferase activity, transferring groups other than amino-acyl groups"/>
    <property type="evidence" value="ECO:0007669"/>
    <property type="project" value="InterPro"/>
</dbReference>
<dbReference type="Pfam" id="PF00583">
    <property type="entry name" value="Acetyltransf_1"/>
    <property type="match status" value="1"/>
</dbReference>
<evidence type="ECO:0000313" key="2">
    <source>
        <dbReference type="EMBL" id="XBX75489.1"/>
    </source>
</evidence>
<accession>A0AAU7VN55</accession>
<dbReference type="Gene3D" id="3.40.630.30">
    <property type="match status" value="1"/>
</dbReference>
<name>A0AAU7VN55_9FIRM</name>
<proteinExistence type="predicted"/>
<sequence length="1022" mass="117128">MSNVKIVEYNKSYAAGVAEMWNHSHEGWGGSDVVLTPEQVEKNEANSENINVYLAVEGDKVVGYCSLSNYAYDDNTMYIPLLNVRTDQHGKKIGKKLLLKVIERVVELNQPRLDLFTWPGNTKAVPLYKKAGFFWEDRNDTTHLMNFVPALMNTEALKKYFTTLDWYDDNCRKADIIPDGRKENNFEYYRYSWKNSETYLNVEFDGRGRCIRLIDTPEYKITTTVENLNLVFGAKYEVSYHIVNKTDKPLEISIHGENDKNVEFGLSTNVSVNSEHTIKSNFKVNPIQEEQSIWKTHPLVAANFTINGKKAKLGVGIAPQFPIKMRAKLPGDQCHLEQKHCFYIDLENKFEEEVELTFSLDKKDFITFPNKDFSFFLKPKERKSIKVPYILTKFGFYNSQIEAIVKRKNGKTINFHLPLSLAFKGYSSIFHGEDQDNWVLCNGSHYVHIEKLDGWRNMKELEYNEVSFMPPQLGKPYCDEFTRLRPSEVHFSKNDGVGTLKLTYNSKKFSDMEVAVYNNLHANGLLENYFEVTNNSLERAKEDVWLRTPVFTDFSACIIPYDNKFIHLQDSSAISFDYWKSAKVSENWLFGYEKDGNCGVSWSKDFTLDFTDWFISLSKNLGKIPAQSSVKTKSIFLSVNTFDNWSKFRNFSIGKNEPIQQLTAPLKVEVNGGNPFVPKNFDVTFVEQRTNYLSGEFTVTSKKNGFDKSSKTIDISSKCHKHNIDISLNSAKDIDIVQCQNSTKARTTNWERLIIPKNDGKVETSVSSNSTVSNGKLSFSISSEYGPYLYSLEFLGQNFLDSSYPKAKPKSWFNPWYGGITFITSKLRSSCLEKEEAPNLSTTKLSDNMGNFWTGIKVSTKLKAHEELKGLVINQHYLTMGGLPIVCQLNSIEQKTGHYFDKNLITQGFLKMNNLSDCFMQYDNIQGQNLYQKGAAFDLHDNCFSSLIFGNKNFDYKLQIVSDISNDNKLNIHLNQDVMIFSLVSSSSLADGDKLTLPPVFYIFTNERLSEDSLVELKKVRF</sequence>
<dbReference type="InterPro" id="IPR016181">
    <property type="entry name" value="Acyl_CoA_acyltransferase"/>
</dbReference>
<feature type="domain" description="N-acetyltransferase" evidence="1">
    <location>
        <begin position="4"/>
        <end position="154"/>
    </location>
</feature>
<reference evidence="2" key="2">
    <citation type="submission" date="2024-06" db="EMBL/GenBank/DDBJ databases">
        <authorList>
            <person name="Petrova K.O."/>
            <person name="Toshchakov S.V."/>
            <person name="Boltjanskaja Y.V."/>
            <person name="Kevbrin V."/>
        </authorList>
    </citation>
    <scope>NUCLEOTIDE SEQUENCE</scope>
    <source>
        <strain evidence="2">Z-910T</strain>
    </source>
</reference>
<dbReference type="InterPro" id="IPR000182">
    <property type="entry name" value="GNAT_dom"/>
</dbReference>
<dbReference type="PROSITE" id="PS51186">
    <property type="entry name" value="GNAT"/>
    <property type="match status" value="1"/>
</dbReference>